<dbReference type="STRING" id="94130.A0A2Z6QBF5"/>
<dbReference type="InterPro" id="IPR011990">
    <property type="entry name" value="TPR-like_helical_dom_sf"/>
</dbReference>
<dbReference type="Gene3D" id="1.25.40.10">
    <property type="entry name" value="Tetratricopeptide repeat domain"/>
    <property type="match status" value="3"/>
</dbReference>
<reference evidence="2 4" key="1">
    <citation type="submission" date="2017-11" db="EMBL/GenBank/DDBJ databases">
        <title>The genome of Rhizophagus clarus HR1 reveals common genetic basis of auxotrophy among arbuscular mycorrhizal fungi.</title>
        <authorList>
            <person name="Kobayashi Y."/>
        </authorList>
    </citation>
    <scope>NUCLEOTIDE SEQUENCE [LARGE SCALE GENOMIC DNA]</scope>
    <source>
        <strain evidence="2 4">HR1</strain>
    </source>
</reference>
<evidence type="ECO:0000313" key="2">
    <source>
        <dbReference type="EMBL" id="GBB87517.1"/>
    </source>
</evidence>
<keyword evidence="3" id="KW-0808">Transferase</keyword>
<dbReference type="PANTHER" id="PTHR11102:SF160">
    <property type="entry name" value="ERAD-ASSOCIATED E3 UBIQUITIN-PROTEIN LIGASE COMPONENT HRD3"/>
    <property type="match status" value="1"/>
</dbReference>
<dbReference type="SUPFAM" id="SSF81901">
    <property type="entry name" value="HCP-like"/>
    <property type="match status" value="3"/>
</dbReference>
<evidence type="ECO:0000256" key="1">
    <source>
        <dbReference type="ARBA" id="ARBA00038101"/>
    </source>
</evidence>
<dbReference type="OrthoDB" id="2402420at2759"/>
<keyword evidence="4" id="KW-1185">Reference proteome</keyword>
<dbReference type="Proteomes" id="UP000615446">
    <property type="component" value="Unassembled WGS sequence"/>
</dbReference>
<name>A0A2Z6QBF5_9GLOM</name>
<accession>A0A2Z6QBF5</accession>
<dbReference type="Pfam" id="PF08238">
    <property type="entry name" value="Sel1"/>
    <property type="match status" value="11"/>
</dbReference>
<reference evidence="3" key="2">
    <citation type="submission" date="2019-10" db="EMBL/GenBank/DDBJ databases">
        <title>Conservation and host-specific expression of non-tandemly repeated heterogenous ribosome RNA gene in arbuscular mycorrhizal fungi.</title>
        <authorList>
            <person name="Maeda T."/>
            <person name="Kobayashi Y."/>
            <person name="Nakagawa T."/>
            <person name="Ezawa T."/>
            <person name="Yamaguchi K."/>
            <person name="Bino T."/>
            <person name="Nishimoto Y."/>
            <person name="Shigenobu S."/>
            <person name="Kawaguchi M."/>
        </authorList>
    </citation>
    <scope>NUCLEOTIDE SEQUENCE</scope>
    <source>
        <strain evidence="3">HR1</strain>
    </source>
</reference>
<sequence length="558" mass="65674">MILNHLNCFQKQRLITSLCYYDGNGTDENHHLAFNYYQNSAKNGSIIGQFYLGNFYEFLNNEEESVYWYKKAAENGNTIAKLYLADCFRLGKGVEKDEVKAFKYYEILAKQNIVDAQLQLGNCLYNEIGTKANKIQAKFWYEKAANNGNIIAKNFLKEYYNKKTKVRVNKSKEFKFYEVFFLKNLCQRGLYYLGKMILKTNYEKSFYYFQKAAENGCKFSQFNLGGCYQLGNGVRKDIRKAFELFKKSAKQGYINAQSQLIYYYGYGLGTETNRVKAYELVKLIAEKGYKHAIYLLGLHYKLGVGVDKDEIKAFELFKKLADETLPDDEKIKINEQNDFRYHEIFMKYINSNIYYQLGDCYEKGIGAEFDKAKAFESYKIAAEKENNIAQYNLGYFYENGEGVEKDLVQAIFWYNKAADGVYNMVSDNLSRCRFDIQCRLDYCYCKGLGTEVSKVKAFELELYKEASDKENKFTQNSLNMLHKFSESSEINLEKAIHYWYYKRSENRNEAVQHYLNMYYQIINNEVIKFKQLVKQEYVKVPFKFGYCYFNKIIIEATI</sequence>
<proteinExistence type="inferred from homology"/>
<dbReference type="PANTHER" id="PTHR11102">
    <property type="entry name" value="SEL-1-LIKE PROTEIN"/>
    <property type="match status" value="1"/>
</dbReference>
<evidence type="ECO:0000313" key="3">
    <source>
        <dbReference type="EMBL" id="GET01067.1"/>
    </source>
</evidence>
<dbReference type="EMBL" id="BEXD01000446">
    <property type="protein sequence ID" value="GBB87517.1"/>
    <property type="molecule type" value="Genomic_DNA"/>
</dbReference>
<gene>
    <name evidence="3" type="ORF">RCL2_002749600</name>
    <name evidence="2" type="ORF">RclHR1_00140021</name>
</gene>
<dbReference type="Proteomes" id="UP000247702">
    <property type="component" value="Unassembled WGS sequence"/>
</dbReference>
<evidence type="ECO:0000313" key="4">
    <source>
        <dbReference type="Proteomes" id="UP000247702"/>
    </source>
</evidence>
<protein>
    <submittedName>
        <fullName evidence="3">Kinase-like domain-containing protein</fullName>
    </submittedName>
</protein>
<dbReference type="AlphaFoldDB" id="A0A2Z6QBF5"/>
<comment type="caution">
    <text evidence="2">The sequence shown here is derived from an EMBL/GenBank/DDBJ whole genome shotgun (WGS) entry which is preliminary data.</text>
</comment>
<dbReference type="SMART" id="SM00671">
    <property type="entry name" value="SEL1"/>
    <property type="match status" value="10"/>
</dbReference>
<dbReference type="InterPro" id="IPR050767">
    <property type="entry name" value="Sel1_AlgK"/>
</dbReference>
<dbReference type="InterPro" id="IPR006597">
    <property type="entry name" value="Sel1-like"/>
</dbReference>
<comment type="similarity">
    <text evidence="1">Belongs to the sel-1 family.</text>
</comment>
<keyword evidence="3" id="KW-0418">Kinase</keyword>
<organism evidence="2 4">
    <name type="scientific">Rhizophagus clarus</name>
    <dbReference type="NCBI Taxonomy" id="94130"/>
    <lineage>
        <taxon>Eukaryota</taxon>
        <taxon>Fungi</taxon>
        <taxon>Fungi incertae sedis</taxon>
        <taxon>Mucoromycota</taxon>
        <taxon>Glomeromycotina</taxon>
        <taxon>Glomeromycetes</taxon>
        <taxon>Glomerales</taxon>
        <taxon>Glomeraceae</taxon>
        <taxon>Rhizophagus</taxon>
    </lineage>
</organism>
<dbReference type="EMBL" id="BLAL01000297">
    <property type="protein sequence ID" value="GET01067.1"/>
    <property type="molecule type" value="Genomic_DNA"/>
</dbReference>
<dbReference type="GO" id="GO:0016301">
    <property type="term" value="F:kinase activity"/>
    <property type="evidence" value="ECO:0007669"/>
    <property type="project" value="UniProtKB-KW"/>
</dbReference>